<dbReference type="Proteomes" id="UP001596990">
    <property type="component" value="Unassembled WGS sequence"/>
</dbReference>
<comment type="function">
    <text evidence="4">Catalyzes the methylation of 5-hydroxyuridine (ho5U) to form 5-methoxyuridine (mo5U) at position 34 in tRNAs.</text>
</comment>
<evidence type="ECO:0000256" key="4">
    <source>
        <dbReference type="HAMAP-Rule" id="MF_02217"/>
    </source>
</evidence>
<dbReference type="InterPro" id="IPR002935">
    <property type="entry name" value="SAM_O-MeTrfase"/>
</dbReference>
<proteinExistence type="inferred from homology"/>
<dbReference type="InterPro" id="IPR043675">
    <property type="entry name" value="TrmR_methyltr"/>
</dbReference>
<dbReference type="RefSeq" id="WP_386057665.1">
    <property type="nucleotide sequence ID" value="NZ_JBHTKL010000001.1"/>
</dbReference>
<dbReference type="Pfam" id="PF01596">
    <property type="entry name" value="Methyltransf_3"/>
    <property type="match status" value="1"/>
</dbReference>
<accession>A0ABW3KZ74</accession>
<dbReference type="PROSITE" id="PS51682">
    <property type="entry name" value="SAM_OMT_I"/>
    <property type="match status" value="1"/>
</dbReference>
<evidence type="ECO:0000313" key="6">
    <source>
        <dbReference type="Proteomes" id="UP001596990"/>
    </source>
</evidence>
<feature type="binding site" evidence="4">
    <location>
        <position position="154"/>
    </location>
    <ligand>
        <name>Mg(2+)</name>
        <dbReference type="ChEBI" id="CHEBI:18420"/>
    </ligand>
</feature>
<keyword evidence="4" id="KW-0819">tRNA processing</keyword>
<evidence type="ECO:0000256" key="1">
    <source>
        <dbReference type="ARBA" id="ARBA00022603"/>
    </source>
</evidence>
<dbReference type="GO" id="GO:0032259">
    <property type="term" value="P:methylation"/>
    <property type="evidence" value="ECO:0007669"/>
    <property type="project" value="UniProtKB-KW"/>
</dbReference>
<feature type="binding site" evidence="4">
    <location>
        <position position="128"/>
    </location>
    <ligand>
        <name>Mg(2+)</name>
        <dbReference type="ChEBI" id="CHEBI:18420"/>
    </ligand>
</feature>
<feature type="binding site" evidence="4">
    <location>
        <begin position="108"/>
        <end position="109"/>
    </location>
    <ligand>
        <name>S-adenosyl-L-methionine</name>
        <dbReference type="ChEBI" id="CHEBI:59789"/>
    </ligand>
</feature>
<evidence type="ECO:0000256" key="2">
    <source>
        <dbReference type="ARBA" id="ARBA00022679"/>
    </source>
</evidence>
<dbReference type="EMBL" id="JBHTKL010000001">
    <property type="protein sequence ID" value="MFD1018851.1"/>
    <property type="molecule type" value="Genomic_DNA"/>
</dbReference>
<keyword evidence="4" id="KW-0479">Metal-binding</keyword>
<dbReference type="InterPro" id="IPR050362">
    <property type="entry name" value="Cation-dep_OMT"/>
</dbReference>
<evidence type="ECO:0000313" key="5">
    <source>
        <dbReference type="EMBL" id="MFD1018851.1"/>
    </source>
</evidence>
<feature type="binding site" evidence="4">
    <location>
        <position position="128"/>
    </location>
    <ligand>
        <name>S-adenosyl-L-methionine</name>
        <dbReference type="ChEBI" id="CHEBI:59789"/>
    </ligand>
</feature>
<organism evidence="5 6">
    <name type="scientific">Thalassobacillus hwangdonensis</name>
    <dbReference type="NCBI Taxonomy" id="546108"/>
    <lineage>
        <taxon>Bacteria</taxon>
        <taxon>Bacillati</taxon>
        <taxon>Bacillota</taxon>
        <taxon>Bacilli</taxon>
        <taxon>Bacillales</taxon>
        <taxon>Bacillaceae</taxon>
        <taxon>Thalassobacillus</taxon>
    </lineage>
</organism>
<evidence type="ECO:0000256" key="3">
    <source>
        <dbReference type="ARBA" id="ARBA00022691"/>
    </source>
</evidence>
<reference evidence="6" key="1">
    <citation type="journal article" date="2019" name="Int. J. Syst. Evol. Microbiol.">
        <title>The Global Catalogue of Microorganisms (GCM) 10K type strain sequencing project: providing services to taxonomists for standard genome sequencing and annotation.</title>
        <authorList>
            <consortium name="The Broad Institute Genomics Platform"/>
            <consortium name="The Broad Institute Genome Sequencing Center for Infectious Disease"/>
            <person name="Wu L."/>
            <person name="Ma J."/>
        </authorList>
    </citation>
    <scope>NUCLEOTIDE SEQUENCE [LARGE SCALE GENOMIC DNA]</scope>
    <source>
        <strain evidence="6">CCUG 56607</strain>
    </source>
</reference>
<feature type="binding site" evidence="4">
    <location>
        <position position="80"/>
    </location>
    <ligand>
        <name>S-adenosyl-L-methionine</name>
        <dbReference type="ChEBI" id="CHEBI:59789"/>
    </ligand>
</feature>
<keyword evidence="3 4" id="KW-0949">S-adenosyl-L-methionine</keyword>
<feature type="binding site" evidence="4">
    <location>
        <position position="155"/>
    </location>
    <ligand>
        <name>Mg(2+)</name>
        <dbReference type="ChEBI" id="CHEBI:18420"/>
    </ligand>
</feature>
<dbReference type="EC" id="2.1.1.-" evidence="4"/>
<dbReference type="CDD" id="cd02440">
    <property type="entry name" value="AdoMet_MTases"/>
    <property type="match status" value="1"/>
</dbReference>
<comment type="caution">
    <text evidence="5">The sequence shown here is derived from an EMBL/GenBank/DDBJ whole genome shotgun (WGS) entry which is preliminary data.</text>
</comment>
<dbReference type="PANTHER" id="PTHR10509">
    <property type="entry name" value="O-METHYLTRANSFERASE-RELATED"/>
    <property type="match status" value="1"/>
</dbReference>
<keyword evidence="1 4" id="KW-0489">Methyltransferase</keyword>
<dbReference type="Gene3D" id="3.40.50.150">
    <property type="entry name" value="Vaccinia Virus protein VP39"/>
    <property type="match status" value="1"/>
</dbReference>
<sequence>MEQNEYLASLLPSGAPWVEDMERYAEQHHIPIMEPTGIHFLMQLIRIKRPDKILEVGAAIGYSALRMKEAYPETEIVTIERDQDRYETAKRYLDSLDKEGQINLVYGDALEVKEQIAAQAPYDLIFIDAAKGKYQTFFEMFAPMLADKGMIVSDNVLFKGYVHGREDDNKKMHKIGRKIDAYNQWLMQQDDFETNIVPIGDGVAISVKK</sequence>
<keyword evidence="2 4" id="KW-0808">Transferase</keyword>
<dbReference type="InterPro" id="IPR029063">
    <property type="entry name" value="SAM-dependent_MTases_sf"/>
</dbReference>
<comment type="subunit">
    <text evidence="4">Homodimer.</text>
</comment>
<keyword evidence="4" id="KW-0460">Magnesium</keyword>
<keyword evidence="6" id="KW-1185">Reference proteome</keyword>
<name>A0ABW3KZ74_9BACI</name>
<gene>
    <name evidence="4" type="primary">trmR</name>
    <name evidence="5" type="ORF">ACFQ2J_06530</name>
</gene>
<dbReference type="PANTHER" id="PTHR10509:SF14">
    <property type="entry name" value="CAFFEOYL-COA O-METHYLTRANSFERASE 3-RELATED"/>
    <property type="match status" value="1"/>
</dbReference>
<comment type="similarity">
    <text evidence="4">Belongs to the class I-like SAM-binding methyltransferase superfamily. Cation-dependent O-methyltransferase family.</text>
</comment>
<feature type="binding site" evidence="4">
    <location>
        <position position="63"/>
    </location>
    <ligand>
        <name>S-adenosyl-L-methionine</name>
        <dbReference type="ChEBI" id="CHEBI:59789"/>
    </ligand>
</feature>
<dbReference type="HAMAP" id="MF_02217">
    <property type="entry name" value="TrmR_methyltr"/>
    <property type="match status" value="1"/>
</dbReference>
<dbReference type="SUPFAM" id="SSF53335">
    <property type="entry name" value="S-adenosyl-L-methionine-dependent methyltransferases"/>
    <property type="match status" value="1"/>
</dbReference>
<dbReference type="GO" id="GO:0008168">
    <property type="term" value="F:methyltransferase activity"/>
    <property type="evidence" value="ECO:0007669"/>
    <property type="project" value="UniProtKB-KW"/>
</dbReference>
<protein>
    <recommendedName>
        <fullName evidence="4">tRNA 5-hydroxyuridine methyltransferase</fullName>
        <ecNumber evidence="4">2.1.1.-</ecNumber>
    </recommendedName>
    <alternativeName>
        <fullName evidence="4">ho5U methyltransferase</fullName>
    </alternativeName>
</protein>
<feature type="binding site" evidence="4">
    <location>
        <position position="33"/>
    </location>
    <ligand>
        <name>S-adenosyl-L-methionine</name>
        <dbReference type="ChEBI" id="CHEBI:59789"/>
    </ligand>
</feature>
<comment type="catalytic activity">
    <reaction evidence="4">
        <text>5-hydroxyuridine(34) in tRNA + S-adenosyl-L-methionine = 5-methoxyuridine(34) in tRNA + S-adenosyl-L-homocysteine + H(+)</text>
        <dbReference type="Rhea" id="RHEA:60524"/>
        <dbReference type="Rhea" id="RHEA-COMP:13381"/>
        <dbReference type="Rhea" id="RHEA-COMP:15591"/>
        <dbReference type="ChEBI" id="CHEBI:15378"/>
        <dbReference type="ChEBI" id="CHEBI:57856"/>
        <dbReference type="ChEBI" id="CHEBI:59789"/>
        <dbReference type="ChEBI" id="CHEBI:136877"/>
        <dbReference type="ChEBI" id="CHEBI:143860"/>
    </reaction>
</comment>